<dbReference type="Proteomes" id="UP000178787">
    <property type="component" value="Unassembled WGS sequence"/>
</dbReference>
<evidence type="ECO:0000313" key="1">
    <source>
        <dbReference type="EMBL" id="OGZ38175.1"/>
    </source>
</evidence>
<evidence type="ECO:0000313" key="2">
    <source>
        <dbReference type="Proteomes" id="UP000178787"/>
    </source>
</evidence>
<evidence type="ECO:0008006" key="3">
    <source>
        <dbReference type="Google" id="ProtNLM"/>
    </source>
</evidence>
<sequence length="234" mass="25957">MLLDGNFLNSFLSSSNLEGSFYPYFDILDMHYYPDVDGITNGDFSDLLSRGDNAQFFTSTMQPHSVSKPIIITEMGSASGPDSDSNGTNQAERLVKYYVYSFSRGVKSISWFFGWDSSMTPNWGILKQAAPGFTPTKKTSFFSYKSLSQKLSGFASVEKISEGKIGNFTEGVYKFNFSERNPIYVGWSESNKILDLSPYISTPNVLVTDIIGGAQTKETIKVPISKSPVFIEAM</sequence>
<protein>
    <recommendedName>
        <fullName evidence="3">Glycoside hydrolase family 5 domain-containing protein</fullName>
    </recommendedName>
</protein>
<comment type="caution">
    <text evidence="1">The sequence shown here is derived from an EMBL/GenBank/DDBJ whole genome shotgun (WGS) entry which is preliminary data.</text>
</comment>
<gene>
    <name evidence="1" type="ORF">A3A94_00385</name>
</gene>
<dbReference type="SUPFAM" id="SSF51445">
    <property type="entry name" value="(Trans)glycosidases"/>
    <property type="match status" value="1"/>
</dbReference>
<dbReference type="Gene3D" id="3.20.20.80">
    <property type="entry name" value="Glycosidases"/>
    <property type="match status" value="1"/>
</dbReference>
<reference evidence="1 2" key="1">
    <citation type="journal article" date="2016" name="Nat. Commun.">
        <title>Thousands of microbial genomes shed light on interconnected biogeochemical processes in an aquifer system.</title>
        <authorList>
            <person name="Anantharaman K."/>
            <person name="Brown C.T."/>
            <person name="Hug L.A."/>
            <person name="Sharon I."/>
            <person name="Castelle C.J."/>
            <person name="Probst A.J."/>
            <person name="Thomas B.C."/>
            <person name="Singh A."/>
            <person name="Wilkins M.J."/>
            <person name="Karaoz U."/>
            <person name="Brodie E.L."/>
            <person name="Williams K.H."/>
            <person name="Hubbard S.S."/>
            <person name="Banfield J.F."/>
        </authorList>
    </citation>
    <scope>NUCLEOTIDE SEQUENCE [LARGE SCALE GENOMIC DNA]</scope>
</reference>
<accession>A0A1G2FJD5</accession>
<dbReference type="AlphaFoldDB" id="A0A1G2FJD5"/>
<organism evidence="1 2">
    <name type="scientific">Candidatus Portnoybacteria bacterium RIFCSPLOWO2_01_FULL_43_11</name>
    <dbReference type="NCBI Taxonomy" id="1802000"/>
    <lineage>
        <taxon>Bacteria</taxon>
        <taxon>Candidatus Portnoyibacteriota</taxon>
    </lineage>
</organism>
<dbReference type="STRING" id="1802000.A3A94_00385"/>
<dbReference type="EMBL" id="MHNE01000024">
    <property type="protein sequence ID" value="OGZ38175.1"/>
    <property type="molecule type" value="Genomic_DNA"/>
</dbReference>
<name>A0A1G2FJD5_9BACT</name>
<dbReference type="InterPro" id="IPR017853">
    <property type="entry name" value="GH"/>
</dbReference>
<proteinExistence type="predicted"/>